<proteinExistence type="predicted"/>
<organism evidence="3 4">
    <name type="scientific">Undibacterium oligocarboniphilum</name>
    <dbReference type="NCBI Taxonomy" id="666702"/>
    <lineage>
        <taxon>Bacteria</taxon>
        <taxon>Pseudomonadati</taxon>
        <taxon>Pseudomonadota</taxon>
        <taxon>Betaproteobacteria</taxon>
        <taxon>Burkholderiales</taxon>
        <taxon>Oxalobacteraceae</taxon>
        <taxon>Undibacterium</taxon>
    </lineage>
</organism>
<dbReference type="InterPro" id="IPR027417">
    <property type="entry name" value="P-loop_NTPase"/>
</dbReference>
<dbReference type="RefSeq" id="WP_176805249.1">
    <property type="nucleotide sequence ID" value="NZ_JABXYJ010000021.1"/>
</dbReference>
<feature type="domain" description="Schlafen AlbA-2" evidence="1">
    <location>
        <begin position="279"/>
        <end position="335"/>
    </location>
</feature>
<dbReference type="GO" id="GO:0006302">
    <property type="term" value="P:double-strand break repair"/>
    <property type="evidence" value="ECO:0007669"/>
    <property type="project" value="InterPro"/>
</dbReference>
<reference evidence="3 4" key="1">
    <citation type="submission" date="2020-06" db="EMBL/GenBank/DDBJ databases">
        <authorList>
            <person name="Qiu C."/>
            <person name="Liu Z."/>
        </authorList>
    </citation>
    <scope>NUCLEOTIDE SEQUENCE [LARGE SCALE GENOMIC DNA]</scope>
    <source>
        <strain evidence="3 4">EM 1</strain>
    </source>
</reference>
<dbReference type="PANTHER" id="PTHR32182:SF0">
    <property type="entry name" value="DNA REPLICATION AND REPAIR PROTEIN RECF"/>
    <property type="match status" value="1"/>
</dbReference>
<dbReference type="Gene3D" id="3.40.50.300">
    <property type="entry name" value="P-loop containing nucleotide triphosphate hydrolases"/>
    <property type="match status" value="2"/>
</dbReference>
<feature type="domain" description="Rad50/SbcC-type AAA" evidence="2">
    <location>
        <begin position="5"/>
        <end position="60"/>
    </location>
</feature>
<dbReference type="SUPFAM" id="SSF52540">
    <property type="entry name" value="P-loop containing nucleoside triphosphate hydrolases"/>
    <property type="match status" value="1"/>
</dbReference>
<dbReference type="PANTHER" id="PTHR32182">
    <property type="entry name" value="DNA REPLICATION AND REPAIR PROTEIN RECF"/>
    <property type="match status" value="1"/>
</dbReference>
<evidence type="ECO:0000313" key="3">
    <source>
        <dbReference type="EMBL" id="NVO79523.1"/>
    </source>
</evidence>
<keyword evidence="4" id="KW-1185">Reference proteome</keyword>
<gene>
    <name evidence="3" type="ORF">HV832_17030</name>
</gene>
<dbReference type="Pfam" id="PF13476">
    <property type="entry name" value="AAA_23"/>
    <property type="match status" value="1"/>
</dbReference>
<evidence type="ECO:0000313" key="4">
    <source>
        <dbReference type="Proteomes" id="UP000588051"/>
    </source>
</evidence>
<dbReference type="EMBL" id="JABXYJ010000021">
    <property type="protein sequence ID" value="NVO79523.1"/>
    <property type="molecule type" value="Genomic_DNA"/>
</dbReference>
<evidence type="ECO:0000259" key="1">
    <source>
        <dbReference type="Pfam" id="PF04326"/>
    </source>
</evidence>
<dbReference type="Proteomes" id="UP000588051">
    <property type="component" value="Unassembled WGS sequence"/>
</dbReference>
<dbReference type="AlphaFoldDB" id="A0A850QQA5"/>
<accession>A0A850QQA5</accession>
<dbReference type="Pfam" id="PF04326">
    <property type="entry name" value="SLFN_AlbA_2"/>
    <property type="match status" value="1"/>
</dbReference>
<protein>
    <submittedName>
        <fullName evidence="3">AAA family ATPase</fullName>
    </submittedName>
</protein>
<dbReference type="InterPro" id="IPR007421">
    <property type="entry name" value="Schlafen_AlbA_2_dom"/>
</dbReference>
<evidence type="ECO:0000259" key="2">
    <source>
        <dbReference type="Pfam" id="PF13476"/>
    </source>
</evidence>
<dbReference type="GO" id="GO:0016887">
    <property type="term" value="F:ATP hydrolysis activity"/>
    <property type="evidence" value="ECO:0007669"/>
    <property type="project" value="InterPro"/>
</dbReference>
<sequence length="344" mass="38065">MHITKVSLQNFGPFADSNFQFSGNKINIVTGNNASGKTQLCGAIIAAIVGRSAIHIAEQGIGPSLASATLVSGTSEEETILRVSNDSRIEVTHTPSPLAINVLAAINDFNSPLFLITKDLHTRRLAKFDLRSDTQHLPDNIKSHELWSNLRNIVLANPNMGSGGEQMIAALLRELVVRKKSGLALPLLIDEFELSRDDGVRDFTMEILTEIAKLSQVILFSHQKDLLPQQINRIELFRPDHHIRSLAGYNYQLFSPRNIVRTRSDPLKLIKGAKFPYHENRGCELKEVKGSNPLSSIKALVDQYAVAFLNAGVPQKGSIFWGVRDEDRRIVGVTLTESECEGRP</sequence>
<name>A0A850QQA5_9BURK</name>
<dbReference type="GO" id="GO:0000731">
    <property type="term" value="P:DNA synthesis involved in DNA repair"/>
    <property type="evidence" value="ECO:0007669"/>
    <property type="project" value="TreeGrafter"/>
</dbReference>
<dbReference type="InterPro" id="IPR038729">
    <property type="entry name" value="Rad50/SbcC_AAA"/>
</dbReference>
<comment type="caution">
    <text evidence="3">The sequence shown here is derived from an EMBL/GenBank/DDBJ whole genome shotgun (WGS) entry which is preliminary data.</text>
</comment>